<keyword evidence="2" id="KW-0472">Membrane</keyword>
<organism evidence="5 6">
    <name type="scientific">Rhizopus azygosporus</name>
    <name type="common">Rhizopus microsporus var. azygosporus</name>
    <dbReference type="NCBI Taxonomy" id="86630"/>
    <lineage>
        <taxon>Eukaryota</taxon>
        <taxon>Fungi</taxon>
        <taxon>Fungi incertae sedis</taxon>
        <taxon>Mucoromycota</taxon>
        <taxon>Mucoromycotina</taxon>
        <taxon>Mucoromycetes</taxon>
        <taxon>Mucorales</taxon>
        <taxon>Mucorineae</taxon>
        <taxon>Rhizopodaceae</taxon>
        <taxon>Rhizopus</taxon>
    </lineage>
</organism>
<dbReference type="SUPFAM" id="SSF50494">
    <property type="entry name" value="Trypsin-like serine proteases"/>
    <property type="match status" value="1"/>
</dbReference>
<evidence type="ECO:0000256" key="3">
    <source>
        <dbReference type="SAM" id="SignalP"/>
    </source>
</evidence>
<comment type="caution">
    <text evidence="5">The sequence shown here is derived from an EMBL/GenBank/DDBJ whole genome shotgun (WGS) entry which is preliminary data.</text>
</comment>
<dbReference type="AlphaFoldDB" id="A0A367JKQ9"/>
<evidence type="ECO:0000313" key="6">
    <source>
        <dbReference type="Proteomes" id="UP000252139"/>
    </source>
</evidence>
<dbReference type="PROSITE" id="PS00134">
    <property type="entry name" value="TRYPSIN_HIS"/>
    <property type="match status" value="1"/>
</dbReference>
<dbReference type="InterPro" id="IPR043504">
    <property type="entry name" value="Peptidase_S1_PA_chymotrypsin"/>
</dbReference>
<dbReference type="SMART" id="SM00020">
    <property type="entry name" value="Tryp_SPc"/>
    <property type="match status" value="1"/>
</dbReference>
<dbReference type="InterPro" id="IPR051487">
    <property type="entry name" value="Ser/Thr_Proteases_Immune/Dev"/>
</dbReference>
<dbReference type="GO" id="GO:0004252">
    <property type="term" value="F:serine-type endopeptidase activity"/>
    <property type="evidence" value="ECO:0007669"/>
    <property type="project" value="InterPro"/>
</dbReference>
<evidence type="ECO:0000256" key="1">
    <source>
        <dbReference type="ARBA" id="ARBA00023157"/>
    </source>
</evidence>
<proteinExistence type="predicted"/>
<accession>A0A367JKQ9</accession>
<dbReference type="PANTHER" id="PTHR24256">
    <property type="entry name" value="TRYPTASE-RELATED"/>
    <property type="match status" value="1"/>
</dbReference>
<dbReference type="EMBL" id="PJQL01001118">
    <property type="protein sequence ID" value="RCH90459.1"/>
    <property type="molecule type" value="Genomic_DNA"/>
</dbReference>
<keyword evidence="2" id="KW-0812">Transmembrane</keyword>
<evidence type="ECO:0000256" key="2">
    <source>
        <dbReference type="SAM" id="Phobius"/>
    </source>
</evidence>
<evidence type="ECO:0000259" key="4">
    <source>
        <dbReference type="PROSITE" id="PS50240"/>
    </source>
</evidence>
<keyword evidence="1" id="KW-1015">Disulfide bond</keyword>
<keyword evidence="6" id="KW-1185">Reference proteome</keyword>
<dbReference type="Proteomes" id="UP000252139">
    <property type="component" value="Unassembled WGS sequence"/>
</dbReference>
<dbReference type="Gene3D" id="2.40.10.10">
    <property type="entry name" value="Trypsin-like serine proteases"/>
    <property type="match status" value="1"/>
</dbReference>
<keyword evidence="3" id="KW-0732">Signal</keyword>
<keyword evidence="2" id="KW-1133">Transmembrane helix</keyword>
<reference evidence="5 6" key="1">
    <citation type="journal article" date="2018" name="G3 (Bethesda)">
        <title>Phylogenetic and Phylogenomic Definition of Rhizopus Species.</title>
        <authorList>
            <person name="Gryganskyi A.P."/>
            <person name="Golan J."/>
            <person name="Dolatabadi S."/>
            <person name="Mondo S."/>
            <person name="Robb S."/>
            <person name="Idnurm A."/>
            <person name="Muszewska A."/>
            <person name="Steczkiewicz K."/>
            <person name="Masonjones S."/>
            <person name="Liao H.L."/>
            <person name="Gajdeczka M.T."/>
            <person name="Anike F."/>
            <person name="Vuek A."/>
            <person name="Anishchenko I.M."/>
            <person name="Voigt K."/>
            <person name="de Hoog G.S."/>
            <person name="Smith M.E."/>
            <person name="Heitman J."/>
            <person name="Vilgalys R."/>
            <person name="Stajich J.E."/>
        </authorList>
    </citation>
    <scope>NUCLEOTIDE SEQUENCE [LARGE SCALE GENOMIC DNA]</scope>
    <source>
        <strain evidence="5 6">CBS 357.93</strain>
    </source>
</reference>
<feature type="domain" description="Peptidase S1" evidence="4">
    <location>
        <begin position="19"/>
        <end position="275"/>
    </location>
</feature>
<dbReference type="InterPro" id="IPR001314">
    <property type="entry name" value="Peptidase_S1A"/>
</dbReference>
<dbReference type="InterPro" id="IPR018114">
    <property type="entry name" value="TRYPSIN_HIS"/>
</dbReference>
<dbReference type="PROSITE" id="PS50240">
    <property type="entry name" value="TRYPSIN_DOM"/>
    <property type="match status" value="1"/>
</dbReference>
<sequence>MVIVIITCLALFFCKILCIQHGTDVTDPSQYPFYVMIGYPHLCGGTLLSYSPAFVLTAAHCVADADHHPSDYSKEQNPYFVSYRDVHRHRQRMTGIADWIVHPLYNVSSTINPSYDVAIVKLDSTLRPSRRVRRAPLWSPEITQLSSTQGEFVGFGYTDLDGSQAKVLQKLVLNITRFDNTSNIEAKTDTDEQIACHGDSGSPLITRQPMTDPKDKGQTIHVSFVLGNLVRIYGARDVKAPTCPVPDRENNMTSSVTESFANVASVLDWISQVSGISTHNLTDPWYEPPCPNCQEMTDDEQQTDRSAKKWNIGVVADENGLISDDTMWIGAVMPDYKLLLDDQENSFGNRPRPSLTLGFLLLLSLFTFFISIA</sequence>
<gene>
    <name evidence="5" type="ORF">CU097_007942</name>
</gene>
<dbReference type="PRINTS" id="PR00722">
    <property type="entry name" value="CHYMOTRYPSIN"/>
</dbReference>
<feature type="chain" id="PRO_5016917486" description="Peptidase S1 domain-containing protein" evidence="3">
    <location>
        <begin position="19"/>
        <end position="373"/>
    </location>
</feature>
<name>A0A367JKQ9_RHIAZ</name>
<feature type="signal peptide" evidence="3">
    <location>
        <begin position="1"/>
        <end position="18"/>
    </location>
</feature>
<dbReference type="STRING" id="86630.A0A367JKQ9"/>
<feature type="transmembrane region" description="Helical" evidence="2">
    <location>
        <begin position="355"/>
        <end position="372"/>
    </location>
</feature>
<dbReference type="InterPro" id="IPR001254">
    <property type="entry name" value="Trypsin_dom"/>
</dbReference>
<dbReference type="GO" id="GO:0006508">
    <property type="term" value="P:proteolysis"/>
    <property type="evidence" value="ECO:0007669"/>
    <property type="project" value="InterPro"/>
</dbReference>
<protein>
    <recommendedName>
        <fullName evidence="4">Peptidase S1 domain-containing protein</fullName>
    </recommendedName>
</protein>
<evidence type="ECO:0000313" key="5">
    <source>
        <dbReference type="EMBL" id="RCH90459.1"/>
    </source>
</evidence>
<dbReference type="Pfam" id="PF00089">
    <property type="entry name" value="Trypsin"/>
    <property type="match status" value="1"/>
</dbReference>
<dbReference type="InterPro" id="IPR009003">
    <property type="entry name" value="Peptidase_S1_PA"/>
</dbReference>
<dbReference type="OrthoDB" id="6380398at2759"/>